<evidence type="ECO:0000313" key="3">
    <source>
        <dbReference type="EMBL" id="CAF4222453.1"/>
    </source>
</evidence>
<comment type="caution">
    <text evidence="3">The sequence shown here is derived from an EMBL/GenBank/DDBJ whole genome shotgun (WGS) entry which is preliminary data.</text>
</comment>
<sequence length="60" mass="6544">MDEDESVEHRHVLSVAAGEASSDEEPTDTAFIPSMIEDGTSVSLQASCEFKFICFDYVAV</sequence>
<accession>A0A820CZN7</accession>
<dbReference type="Proteomes" id="UP000663842">
    <property type="component" value="Unassembled WGS sequence"/>
</dbReference>
<evidence type="ECO:0000313" key="2">
    <source>
        <dbReference type="EMBL" id="CAF2155652.1"/>
    </source>
</evidence>
<protein>
    <submittedName>
        <fullName evidence="3">Uncharacterized protein</fullName>
    </submittedName>
</protein>
<reference evidence="3" key="1">
    <citation type="submission" date="2021-02" db="EMBL/GenBank/DDBJ databases">
        <authorList>
            <person name="Nowell W R."/>
        </authorList>
    </citation>
    <scope>NUCLEOTIDE SEQUENCE</scope>
</reference>
<proteinExistence type="predicted"/>
<feature type="region of interest" description="Disordered" evidence="1">
    <location>
        <begin position="1"/>
        <end position="27"/>
    </location>
</feature>
<evidence type="ECO:0000256" key="1">
    <source>
        <dbReference type="SAM" id="MobiDB-lite"/>
    </source>
</evidence>
<dbReference type="Proteomes" id="UP000663887">
    <property type="component" value="Unassembled WGS sequence"/>
</dbReference>
<dbReference type="EMBL" id="CAJOBF010007057">
    <property type="protein sequence ID" value="CAF4222453.1"/>
    <property type="molecule type" value="Genomic_DNA"/>
</dbReference>
<name>A0A820CZN7_9BILA</name>
<gene>
    <name evidence="3" type="ORF">UXM345_LOCUS29179</name>
    <name evidence="2" type="ORF">XDN619_LOCUS29472</name>
</gene>
<dbReference type="EMBL" id="CAJNRG010014373">
    <property type="protein sequence ID" value="CAF2155652.1"/>
    <property type="molecule type" value="Genomic_DNA"/>
</dbReference>
<evidence type="ECO:0000313" key="4">
    <source>
        <dbReference type="Proteomes" id="UP000663842"/>
    </source>
</evidence>
<feature type="non-terminal residue" evidence="3">
    <location>
        <position position="60"/>
    </location>
</feature>
<organism evidence="3 4">
    <name type="scientific">Rotaria magnacalcarata</name>
    <dbReference type="NCBI Taxonomy" id="392030"/>
    <lineage>
        <taxon>Eukaryota</taxon>
        <taxon>Metazoa</taxon>
        <taxon>Spiralia</taxon>
        <taxon>Gnathifera</taxon>
        <taxon>Rotifera</taxon>
        <taxon>Eurotatoria</taxon>
        <taxon>Bdelloidea</taxon>
        <taxon>Philodinida</taxon>
        <taxon>Philodinidae</taxon>
        <taxon>Rotaria</taxon>
    </lineage>
</organism>
<dbReference type="AlphaFoldDB" id="A0A820CZN7"/>